<dbReference type="EMBL" id="LLXH01000949">
    <property type="protein sequence ID" value="PKC61676.1"/>
    <property type="molecule type" value="Genomic_DNA"/>
</dbReference>
<keyword evidence="1" id="KW-0175">Coiled coil</keyword>
<feature type="coiled-coil region" evidence="1">
    <location>
        <begin position="150"/>
        <end position="195"/>
    </location>
</feature>
<gene>
    <name evidence="2" type="ORF">RhiirA1_466182</name>
</gene>
<dbReference type="InterPro" id="IPR013761">
    <property type="entry name" value="SAM/pointed_sf"/>
</dbReference>
<dbReference type="VEuPathDB" id="FungiDB:RhiirA1_466182"/>
<name>A0A2N0REH4_9GLOM</name>
<organism evidence="2 3">
    <name type="scientific">Rhizophagus irregularis</name>
    <dbReference type="NCBI Taxonomy" id="588596"/>
    <lineage>
        <taxon>Eukaryota</taxon>
        <taxon>Fungi</taxon>
        <taxon>Fungi incertae sedis</taxon>
        <taxon>Mucoromycota</taxon>
        <taxon>Glomeromycotina</taxon>
        <taxon>Glomeromycetes</taxon>
        <taxon>Glomerales</taxon>
        <taxon>Glomeraceae</taxon>
        <taxon>Rhizophagus</taxon>
    </lineage>
</organism>
<reference evidence="2 3" key="2">
    <citation type="submission" date="2017-10" db="EMBL/GenBank/DDBJ databases">
        <title>Genome analyses suggest a sexual origin of heterokaryosis in a supposedly ancient asexual fungus.</title>
        <authorList>
            <person name="Corradi N."/>
            <person name="Sedzielewska K."/>
            <person name="Noel J."/>
            <person name="Charron P."/>
            <person name="Farinelli L."/>
            <person name="Marton T."/>
            <person name="Kruger M."/>
            <person name="Pelin A."/>
            <person name="Brachmann A."/>
            <person name="Corradi N."/>
        </authorList>
    </citation>
    <scope>NUCLEOTIDE SEQUENCE [LARGE SCALE GENOMIC DNA]</scope>
    <source>
        <strain evidence="2 3">A1</strain>
    </source>
</reference>
<accession>A0A2N0REH4</accession>
<dbReference type="VEuPathDB" id="FungiDB:RhiirFUN_006253"/>
<evidence type="ECO:0000313" key="3">
    <source>
        <dbReference type="Proteomes" id="UP000232688"/>
    </source>
</evidence>
<dbReference type="Proteomes" id="UP000232688">
    <property type="component" value="Unassembled WGS sequence"/>
</dbReference>
<reference evidence="2 3" key="1">
    <citation type="submission" date="2017-10" db="EMBL/GenBank/DDBJ databases">
        <title>Extensive intraspecific genome diversity in a model arbuscular mycorrhizal fungus.</title>
        <authorList>
            <person name="Chen E.C.H."/>
            <person name="Morin E."/>
            <person name="Baudet D."/>
            <person name="Noel J."/>
            <person name="Ndikumana S."/>
            <person name="Charron P."/>
            <person name="St-Onge C."/>
            <person name="Giorgi J."/>
            <person name="Grigoriev I.V."/>
            <person name="Roux C."/>
            <person name="Martin F.M."/>
            <person name="Corradi N."/>
        </authorList>
    </citation>
    <scope>NUCLEOTIDE SEQUENCE [LARGE SCALE GENOMIC DNA]</scope>
    <source>
        <strain evidence="2 3">A1</strain>
    </source>
</reference>
<evidence type="ECO:0008006" key="4">
    <source>
        <dbReference type="Google" id="ProtNLM"/>
    </source>
</evidence>
<dbReference type="VEuPathDB" id="FungiDB:FUN_020538"/>
<dbReference type="SUPFAM" id="SSF47769">
    <property type="entry name" value="SAM/Pointed domain"/>
    <property type="match status" value="1"/>
</dbReference>
<protein>
    <recommendedName>
        <fullName evidence="4">SAM domain-containing protein</fullName>
    </recommendedName>
</protein>
<evidence type="ECO:0000256" key="1">
    <source>
        <dbReference type="SAM" id="Coils"/>
    </source>
</evidence>
<comment type="caution">
    <text evidence="2">The sequence shown here is derived from an EMBL/GenBank/DDBJ whole genome shotgun (WGS) entry which is preliminary data.</text>
</comment>
<dbReference type="Gene3D" id="1.10.150.50">
    <property type="entry name" value="Transcription Factor, Ets-1"/>
    <property type="match status" value="1"/>
</dbReference>
<evidence type="ECO:0000313" key="2">
    <source>
        <dbReference type="EMBL" id="PKC61676.1"/>
    </source>
</evidence>
<sequence length="232" mass="26851">MSKHFFHCFGHIYLENENDAGTFFSKVRDGEFYVEGRPINFLASRQAGSKDPILYKIDETITSTIEPPTILNEPTTSEPSISIENFKEFGTERLVEFLRNDKNLSELDDSFFTKIMEKNITGRTFLKLTKSDLRECGLRLGPSFELEGYIQELAREFQKILKQVAEERTKHEAENAELRSRIEELEKGRMDTVAECEKADISGEKSLEDKKTDASLDEVHKWVGEIRQRNRD</sequence>
<proteinExistence type="predicted"/>
<dbReference type="AlphaFoldDB" id="A0A2N0REH4"/>